<proteinExistence type="predicted"/>
<organism evidence="1 2">
    <name type="scientific">Acer negundo</name>
    <name type="common">Box elder</name>
    <dbReference type="NCBI Taxonomy" id="4023"/>
    <lineage>
        <taxon>Eukaryota</taxon>
        <taxon>Viridiplantae</taxon>
        <taxon>Streptophyta</taxon>
        <taxon>Embryophyta</taxon>
        <taxon>Tracheophyta</taxon>
        <taxon>Spermatophyta</taxon>
        <taxon>Magnoliopsida</taxon>
        <taxon>eudicotyledons</taxon>
        <taxon>Gunneridae</taxon>
        <taxon>Pentapetalae</taxon>
        <taxon>rosids</taxon>
        <taxon>malvids</taxon>
        <taxon>Sapindales</taxon>
        <taxon>Sapindaceae</taxon>
        <taxon>Hippocastanoideae</taxon>
        <taxon>Acereae</taxon>
        <taxon>Acer</taxon>
    </lineage>
</organism>
<dbReference type="EMBL" id="JAJSOW010000001">
    <property type="protein sequence ID" value="KAI9200759.1"/>
    <property type="molecule type" value="Genomic_DNA"/>
</dbReference>
<reference evidence="1" key="2">
    <citation type="submission" date="2023-02" db="EMBL/GenBank/DDBJ databases">
        <authorList>
            <person name="Swenson N.G."/>
            <person name="Wegrzyn J.L."/>
            <person name="Mcevoy S.L."/>
        </authorList>
    </citation>
    <scope>NUCLEOTIDE SEQUENCE</scope>
    <source>
        <strain evidence="1">91603</strain>
        <tissue evidence="1">Leaf</tissue>
    </source>
</reference>
<keyword evidence="2" id="KW-1185">Reference proteome</keyword>
<evidence type="ECO:0008006" key="3">
    <source>
        <dbReference type="Google" id="ProtNLM"/>
    </source>
</evidence>
<accession>A0AAD5P733</accession>
<comment type="caution">
    <text evidence="1">The sequence shown here is derived from an EMBL/GenBank/DDBJ whole genome shotgun (WGS) entry which is preliminary data.</text>
</comment>
<dbReference type="PANTHER" id="PTHR34427:SF5">
    <property type="entry name" value="DUF4283 DOMAIN-CONTAINING PROTEIN"/>
    <property type="match status" value="1"/>
</dbReference>
<dbReference type="Proteomes" id="UP001064489">
    <property type="component" value="Chromosome 9"/>
</dbReference>
<dbReference type="PANTHER" id="PTHR34427">
    <property type="entry name" value="DUF4283 DOMAIN PROTEIN"/>
    <property type="match status" value="1"/>
</dbReference>
<name>A0AAD5P733_ACENE</name>
<gene>
    <name evidence="1" type="ORF">LWI28_012892</name>
</gene>
<reference evidence="1" key="1">
    <citation type="journal article" date="2022" name="Plant J.">
        <title>Strategies of tolerance reflected in two North American maple genomes.</title>
        <authorList>
            <person name="McEvoy S.L."/>
            <person name="Sezen U.U."/>
            <person name="Trouern-Trend A."/>
            <person name="McMahon S.M."/>
            <person name="Schaberg P.G."/>
            <person name="Yang J."/>
            <person name="Wegrzyn J.L."/>
            <person name="Swenson N.G."/>
        </authorList>
    </citation>
    <scope>NUCLEOTIDE SEQUENCE</scope>
    <source>
        <strain evidence="1">91603</strain>
    </source>
</reference>
<evidence type="ECO:0000313" key="1">
    <source>
        <dbReference type="EMBL" id="KAI9200759.1"/>
    </source>
</evidence>
<dbReference type="AlphaFoldDB" id="A0AAD5P733"/>
<sequence length="144" mass="17082">MDLLKISFYGRIRFVSMEKWSEKWENQIIPIWINVTGLPLRLWNISFFQKLGSLFGELLFIESDILQRRRLDRARLLVLIPKGGECPTSVKIEEGWESFPIQMKKDVYPMDVEWLVDILDLNFKATIFEETSASEWTERPRGKK</sequence>
<evidence type="ECO:0000313" key="2">
    <source>
        <dbReference type="Proteomes" id="UP001064489"/>
    </source>
</evidence>
<protein>
    <recommendedName>
        <fullName evidence="3">DUF4283 domain-containing protein</fullName>
    </recommendedName>
</protein>